<sequence length="1254" mass="136777">MEPDNPLDGLTDDQQIALVQSQSATSRIDTVRANRRNEAENPVQGPNQPVDPGVDTNTPDIAVSGTVFNSDYYKQADEDYRRANEQLGDGIVGTILNPIANPAANVGRQFLYGGNIAVNVGRELYRKLTNGPADPSWTPEAINDWLDMNRGKIDPEQRWRYFGTINPAEAEALRADADTYAAAMRVNAMRGGFENFAAGALAGLIDIDTPLALVSGGLSAGAKLGINASRAGRLLSGTAAGAALGLSVGSVDYAVNPTSDAESIALMGVMGAGFGMLSGSLAKNVDAAAGMRVAAVDELGEQIHYGPLPERAVPDTTMRIEPEIEVPAPKTDAESAAPQKVAPSPQTFDPEQVEAAPDIYDPITHSGASSVGARQTGQRLYDGPGRAGITNKESLDVYDTAAQWKRSSQAVRDYEDPGNLGDPKADYAVNKAIRFQQGVNALGLGTDFDTFMRSGLATAQWFASNVMESASGIGRNRTNAAVIKEAYQKELVQKIRPIQQAFREWHFQEQGHKWYDWVRTPQGQGAWKSKDNFHWEVIKEQMARRHGGQGTTSPAAKKAADALEEFYKKDYEIGLGNKGQQPVSGYDTFTREPGYVSQHWSGRKMSQAIEDAARMGGSKAAKRKRKDFIDAIDEEYARLHGTIPATVRRKMATAVVDRALASRRGFQHDLIGLLRGDESEFIRAALARNGVSEKEIDKVIESIVGSRQQKTRAGHTQSRTDVDFRSVASNGVTMRDLLETDLDLMTARRANTTSGAAALARMGIPDKVSYERIKKAILDEQQARGKKIARPDRTVGDKVDDFIDREPEITEELLDAVYGYFHGSRPGAGQGIDATVQRIKKVTRLSLMNQLGLTSLAEHGAIAGTVGMRRWFEHIGQDLRQLWGKPDNPLNQELRHFAFFENEESLFNGRLLYEMDKAQSGELLSKLDSVLNKGLEVQGHLSGYHAVVSMQQRVAISSLTARIFEGFKTGKGGLSEQRTRDLGIDDAFMARVSKFAQFDGDNLVKLNMDQWDWEDVQLYQQVMARGVNQLVQKALIGESNWAFHSNGLAQLFLQFKSFPLLAVHKQFARNMRMADLESINTFFYGLITAGMAYSARQAINGNTDNLTPEKIAKGALNYSNVTGWLPMFVDPVLNAAGADFDTSGYSSYGVGSIISLPASFGTLEKLVQVPFLPAKLGLAAAGQYEVKNSDIRILQSLPILGNAYGVNALLNLAKDTPTRGTKPKNVPDPKPEPQAEEQEFDPVAAALAVIQPPQ</sequence>
<dbReference type="RefSeq" id="YP_009791877.1">
    <property type="nucleotide sequence ID" value="NC_047846.1"/>
</dbReference>
<evidence type="ECO:0000313" key="2">
    <source>
        <dbReference type="EMBL" id="ASV44587.1"/>
    </source>
</evidence>
<organism evidence="2 3">
    <name type="scientific">Agrobacterium phage Atu_ph03</name>
    <dbReference type="NCBI Taxonomy" id="2024262"/>
    <lineage>
        <taxon>Viruses</taxon>
        <taxon>Duplodnaviria</taxon>
        <taxon>Heunggongvirae</taxon>
        <taxon>Uroviricota</taxon>
        <taxon>Caudoviricetes</taxon>
        <taxon>Autographivirales</taxon>
        <taxon>Dunnvirinae</taxon>
        <taxon>Atuphduovirus</taxon>
        <taxon>Atuphduovirus atuph03</taxon>
    </lineage>
</organism>
<protein>
    <submittedName>
        <fullName evidence="2">Uncharacterized protein</fullName>
    </submittedName>
</protein>
<feature type="region of interest" description="Disordered" evidence="1">
    <location>
        <begin position="328"/>
        <end position="349"/>
    </location>
</feature>
<evidence type="ECO:0000313" key="3">
    <source>
        <dbReference type="Proteomes" id="UP000221761"/>
    </source>
</evidence>
<accession>A0A223W0F3</accession>
<feature type="compositionally biased region" description="Polar residues" evidence="1">
    <location>
        <begin position="366"/>
        <end position="378"/>
    </location>
</feature>
<feature type="compositionally biased region" description="Polar residues" evidence="1">
    <location>
        <begin position="12"/>
        <end position="28"/>
    </location>
</feature>
<name>A0A223W0F3_9CAUD</name>
<dbReference type="EMBL" id="MF403006">
    <property type="protein sequence ID" value="ASV44587.1"/>
    <property type="molecule type" value="Genomic_DNA"/>
</dbReference>
<dbReference type="Proteomes" id="UP000221761">
    <property type="component" value="Segment"/>
</dbReference>
<dbReference type="GeneID" id="54982066"/>
<dbReference type="KEGG" id="vg:54982066"/>
<proteinExistence type="predicted"/>
<feature type="compositionally biased region" description="Basic and acidic residues" evidence="1">
    <location>
        <begin position="29"/>
        <end position="39"/>
    </location>
</feature>
<feature type="region of interest" description="Disordered" evidence="1">
    <location>
        <begin position="1"/>
        <end position="53"/>
    </location>
</feature>
<feature type="region of interest" description="Disordered" evidence="1">
    <location>
        <begin position="365"/>
        <end position="387"/>
    </location>
</feature>
<feature type="region of interest" description="Disordered" evidence="1">
    <location>
        <begin position="1215"/>
        <end position="1242"/>
    </location>
</feature>
<evidence type="ECO:0000256" key="1">
    <source>
        <dbReference type="SAM" id="MobiDB-lite"/>
    </source>
</evidence>
<reference evidence="3" key="1">
    <citation type="submission" date="2017-06" db="EMBL/GenBank/DDBJ databases">
        <authorList>
            <person name="Spollen W.G."/>
            <person name="Givan S.A."/>
            <person name="Brown P.B."/>
            <person name="Attai H."/>
        </authorList>
    </citation>
    <scope>NUCLEOTIDE SEQUENCE [LARGE SCALE GENOMIC DNA]</scope>
</reference>